<sequence>MKKQNNKKGFTLIELVIVIAILAILALILIPAMSGYIGSANTSKNQADARSLFTAASVVAAETKVGESIDAETATKAGKPDADVKVTRNTTDGTVESITYTPEKGDIIIFDGKDFK</sequence>
<dbReference type="KEGG" id="eio:H9L01_00090"/>
<dbReference type="EMBL" id="CP060715">
    <property type="protein sequence ID" value="QNN61782.1"/>
    <property type="molecule type" value="Genomic_DNA"/>
</dbReference>
<dbReference type="PROSITE" id="PS00409">
    <property type="entry name" value="PROKAR_NTER_METHYL"/>
    <property type="match status" value="1"/>
</dbReference>
<evidence type="ECO:0000256" key="1">
    <source>
        <dbReference type="ARBA" id="ARBA00004167"/>
    </source>
</evidence>
<keyword evidence="2" id="KW-0488">Methylation</keyword>
<evidence type="ECO:0000256" key="5">
    <source>
        <dbReference type="ARBA" id="ARBA00023136"/>
    </source>
</evidence>
<evidence type="ECO:0000256" key="4">
    <source>
        <dbReference type="ARBA" id="ARBA00022989"/>
    </source>
</evidence>
<dbReference type="GO" id="GO:0016020">
    <property type="term" value="C:membrane"/>
    <property type="evidence" value="ECO:0007669"/>
    <property type="project" value="UniProtKB-SubCell"/>
</dbReference>
<protein>
    <submittedName>
        <fullName evidence="7">Prepilin-type N-terminal cleavage/methylation domain-containing protein</fullName>
    </submittedName>
</protein>
<organism evidence="7 8">
    <name type="scientific">Erysipelothrix inopinata</name>
    <dbReference type="NCBI Taxonomy" id="225084"/>
    <lineage>
        <taxon>Bacteria</taxon>
        <taxon>Bacillati</taxon>
        <taxon>Bacillota</taxon>
        <taxon>Erysipelotrichia</taxon>
        <taxon>Erysipelotrichales</taxon>
        <taxon>Erysipelotrichaceae</taxon>
        <taxon>Erysipelothrix</taxon>
    </lineage>
</organism>
<comment type="subcellular location">
    <subcellularLocation>
        <location evidence="1">Membrane</location>
        <topology evidence="1">Single-pass membrane protein</topology>
    </subcellularLocation>
</comment>
<evidence type="ECO:0000256" key="2">
    <source>
        <dbReference type="ARBA" id="ARBA00022481"/>
    </source>
</evidence>
<dbReference type="PANTHER" id="PTHR30093:SF44">
    <property type="entry name" value="TYPE II SECRETION SYSTEM CORE PROTEIN G"/>
    <property type="match status" value="1"/>
</dbReference>
<dbReference type="SUPFAM" id="SSF54523">
    <property type="entry name" value="Pili subunits"/>
    <property type="match status" value="1"/>
</dbReference>
<dbReference type="InterPro" id="IPR012902">
    <property type="entry name" value="N_methyl_site"/>
</dbReference>
<evidence type="ECO:0000256" key="6">
    <source>
        <dbReference type="SAM" id="Phobius"/>
    </source>
</evidence>
<evidence type="ECO:0000313" key="8">
    <source>
        <dbReference type="Proteomes" id="UP000515928"/>
    </source>
</evidence>
<evidence type="ECO:0000256" key="3">
    <source>
        <dbReference type="ARBA" id="ARBA00022692"/>
    </source>
</evidence>
<dbReference type="InterPro" id="IPR045584">
    <property type="entry name" value="Pilin-like"/>
</dbReference>
<accession>A0A7G9S1Q7</accession>
<reference evidence="7 8" key="1">
    <citation type="submission" date="2020-08" db="EMBL/GenBank/DDBJ databases">
        <title>Genome sequence of Erysipelothrix inopinata DSM 15511T.</title>
        <authorList>
            <person name="Hyun D.-W."/>
            <person name="Bae J.-W."/>
        </authorList>
    </citation>
    <scope>NUCLEOTIDE SEQUENCE [LARGE SCALE GENOMIC DNA]</scope>
    <source>
        <strain evidence="7 8">DSM 15511</strain>
    </source>
</reference>
<dbReference type="AlphaFoldDB" id="A0A7G9S1Q7"/>
<feature type="transmembrane region" description="Helical" evidence="6">
    <location>
        <begin position="12"/>
        <end position="37"/>
    </location>
</feature>
<dbReference type="NCBIfam" id="TIGR02532">
    <property type="entry name" value="IV_pilin_GFxxxE"/>
    <property type="match status" value="1"/>
</dbReference>
<keyword evidence="8" id="KW-1185">Reference proteome</keyword>
<dbReference type="Pfam" id="PF07963">
    <property type="entry name" value="N_methyl"/>
    <property type="match status" value="1"/>
</dbReference>
<keyword evidence="5 6" id="KW-0472">Membrane</keyword>
<keyword evidence="4 6" id="KW-1133">Transmembrane helix</keyword>
<evidence type="ECO:0000313" key="7">
    <source>
        <dbReference type="EMBL" id="QNN61782.1"/>
    </source>
</evidence>
<dbReference type="Gene3D" id="3.30.700.10">
    <property type="entry name" value="Glycoprotein, Type 4 Pilin"/>
    <property type="match status" value="1"/>
</dbReference>
<dbReference type="PANTHER" id="PTHR30093">
    <property type="entry name" value="GENERAL SECRETION PATHWAY PROTEIN G"/>
    <property type="match status" value="1"/>
</dbReference>
<proteinExistence type="predicted"/>
<gene>
    <name evidence="7" type="ORF">H9L01_00090</name>
</gene>
<dbReference type="Proteomes" id="UP000515928">
    <property type="component" value="Chromosome"/>
</dbReference>
<keyword evidence="3 6" id="KW-0812">Transmembrane</keyword>
<name>A0A7G9S1Q7_9FIRM</name>